<proteinExistence type="predicted"/>
<evidence type="ECO:0000313" key="2">
    <source>
        <dbReference type="EMBL" id="KAE9165821.1"/>
    </source>
</evidence>
<name>A0A6A3VIE6_9STRA</name>
<accession>A0A6A3VIE6</accession>
<dbReference type="Proteomes" id="UP000440367">
    <property type="component" value="Unassembled WGS sequence"/>
</dbReference>
<dbReference type="Proteomes" id="UP000433483">
    <property type="component" value="Unassembled WGS sequence"/>
</dbReference>
<evidence type="ECO:0000313" key="3">
    <source>
        <dbReference type="Proteomes" id="UP000433483"/>
    </source>
</evidence>
<evidence type="ECO:0000313" key="4">
    <source>
        <dbReference type="Proteomes" id="UP000440367"/>
    </source>
</evidence>
<dbReference type="AlphaFoldDB" id="A0A6A3VIE6"/>
<evidence type="ECO:0000313" key="1">
    <source>
        <dbReference type="EMBL" id="KAE9161053.1"/>
    </source>
</evidence>
<gene>
    <name evidence="2" type="ORF">PF002_g31268</name>
    <name evidence="1" type="ORF">PF005_g31391</name>
</gene>
<dbReference type="EMBL" id="QXGB01006324">
    <property type="protein sequence ID" value="KAE9161053.1"/>
    <property type="molecule type" value="Genomic_DNA"/>
</dbReference>
<dbReference type="OrthoDB" id="111802at2759"/>
<protein>
    <submittedName>
        <fullName evidence="2">Uncharacterized protein</fullName>
    </submittedName>
</protein>
<dbReference type="EMBL" id="QXGD01005541">
    <property type="protein sequence ID" value="KAE9165821.1"/>
    <property type="molecule type" value="Genomic_DNA"/>
</dbReference>
<sequence>MEPHFTLDETISTLITLQRIAEDEYVAQYHEVGSRPDLGEDPELAALGMQISEYAFRMVSEQHAFAVGPRADYEIDLSNPGKATLSRPGTQSSHVVDTATSTCNCIYGDMHFAVQTRHAFSAQVQLRNSNTSATDIFNSHAPQSNIDEGDVGVGGFNKRSCGAIRKEPAVATTDKYVQTKALAEKIVDRMTLQSTPTYSVALQWMQEFYDALQVGDVPKFVMEVSPRIGLEELPQVSSENRRG</sequence>
<organism evidence="2 4">
    <name type="scientific">Phytophthora fragariae</name>
    <dbReference type="NCBI Taxonomy" id="53985"/>
    <lineage>
        <taxon>Eukaryota</taxon>
        <taxon>Sar</taxon>
        <taxon>Stramenopiles</taxon>
        <taxon>Oomycota</taxon>
        <taxon>Peronosporomycetes</taxon>
        <taxon>Peronosporales</taxon>
        <taxon>Peronosporaceae</taxon>
        <taxon>Phytophthora</taxon>
    </lineage>
</organism>
<comment type="caution">
    <text evidence="2">The sequence shown here is derived from an EMBL/GenBank/DDBJ whole genome shotgun (WGS) entry which is preliminary data.</text>
</comment>
<reference evidence="3 4" key="1">
    <citation type="submission" date="2018-08" db="EMBL/GenBank/DDBJ databases">
        <title>Genomic investigation of the strawberry pathogen Phytophthora fragariae indicates pathogenicity is determined by transcriptional variation in three key races.</title>
        <authorList>
            <person name="Adams T.M."/>
            <person name="Armitage A.D."/>
            <person name="Sobczyk M.K."/>
            <person name="Bates H.J."/>
            <person name="Dunwell J.M."/>
            <person name="Nellist C.F."/>
            <person name="Harrison R.J."/>
        </authorList>
    </citation>
    <scope>NUCLEOTIDE SEQUENCE [LARGE SCALE GENOMIC DNA]</scope>
    <source>
        <strain evidence="2 4">BC-1</strain>
        <strain evidence="1 3">NOV-27</strain>
    </source>
</reference>
<keyword evidence="3" id="KW-1185">Reference proteome</keyword>